<dbReference type="PANTHER" id="PTHR46116:SF15">
    <property type="entry name" value="(E3-INDEPENDENT) E2 UBIQUITIN-CONJUGATING ENZYME"/>
    <property type="match status" value="1"/>
</dbReference>
<dbReference type="Proteomes" id="UP000307440">
    <property type="component" value="Unassembled WGS sequence"/>
</dbReference>
<dbReference type="Gene3D" id="1.10.8.10">
    <property type="entry name" value="DNA helicase RuvA subunit, C-terminal domain"/>
    <property type="match status" value="1"/>
</dbReference>
<dbReference type="AlphaFoldDB" id="A0A5C3L7V0"/>
<keyword evidence="2" id="KW-0833">Ubl conjugation pathway</keyword>
<feature type="domain" description="UBC core" evidence="4">
    <location>
        <begin position="635"/>
        <end position="795"/>
    </location>
</feature>
<dbReference type="Pfam" id="PF00179">
    <property type="entry name" value="UQ_con"/>
    <property type="match status" value="1"/>
</dbReference>
<protein>
    <submittedName>
        <fullName evidence="5">Ubiquitin conjugating enzyme family protein</fullName>
    </submittedName>
</protein>
<evidence type="ECO:0000313" key="5">
    <source>
        <dbReference type="EMBL" id="TFK28765.1"/>
    </source>
</evidence>
<sequence length="874" mass="96624">MDGEISQLMEMGATLAQAKAALKQYKDVMEAAEAIFEGRFDNAKDDDGDVDMESSKPIKAVKRQASESEDEDGSADEMEEDDDEDDFVDYDSDFGETIDKGNGVPDVDPYAGIFYSKERREEVIEIEEEPELYTPTGTNTPLKLLTQGQWMKGCPEKGEQGFLFGLYSQLSEPDFNCPHDCGAKIQRTRGDFFALHSDFLSYIKRLRSVARGKCTRCHSEVCLACREPIGAEKGRATSSSSDPLFHCSDLQGLILGVGLTMLEQVFQDQKEETADSGEQSSRNSKRRKTDSGGDDDVPSVSGIFSMSSSKKSKGGIGYAGDQKEDNSGQIEAQNAQRSKDEKLGKFLGALRVFLPNLHRAGGGQSSDYLVHPTALVHVRRRFNHVCSTLLRNDSLTDMSDRSVLYFELLNWLETISNHEALASMMAMPIMVVASIKSVNTVKSSGQQKGTIRERTIIYEGSSSPRELLEGLAIQARAAMKGLEGNKPQETVSEELTEEQKRMTVEANAKEAVQAQNLSDESQKLLNFCRRILGTIKAIDRSLREVKGDAFVDRLHSSLPKISTTSSESDSKAYRIDSATSDEMTRKIYTDWSMSARFEYCDLSIPSATISEDEPPHYKFFFDAEARTLANSDIPKRSLAIAKELAILTTNLPVAWDSSIFLRVDETRVDIIKALIIGPEGTPYQNGCFLFDIFLGPSYNQSPPNVKYMTTNGGKYRFNPNLYADGKVCLSLLGTWSGPGWISGKSTLLQVLISIQSMILCEEPYLNEPGWASSAGTPQSKAYSANVRRMTVKTAMLGNLKAPPEPFRDIIRTHFRLKAKSVSAQLDDWVRKDDGKQTVGDGGSLSRDSGTVNNGLPKDVEELKGHLQKLQESAK</sequence>
<organism evidence="5 6">
    <name type="scientific">Coprinopsis marcescibilis</name>
    <name type="common">Agaric fungus</name>
    <name type="synonym">Psathyrella marcescibilis</name>
    <dbReference type="NCBI Taxonomy" id="230819"/>
    <lineage>
        <taxon>Eukaryota</taxon>
        <taxon>Fungi</taxon>
        <taxon>Dikarya</taxon>
        <taxon>Basidiomycota</taxon>
        <taxon>Agaricomycotina</taxon>
        <taxon>Agaricomycetes</taxon>
        <taxon>Agaricomycetidae</taxon>
        <taxon>Agaricales</taxon>
        <taxon>Agaricineae</taxon>
        <taxon>Psathyrellaceae</taxon>
        <taxon>Coprinopsis</taxon>
    </lineage>
</organism>
<feature type="compositionally biased region" description="Acidic residues" evidence="3">
    <location>
        <begin position="67"/>
        <end position="91"/>
    </location>
</feature>
<evidence type="ECO:0000256" key="1">
    <source>
        <dbReference type="ARBA" id="ARBA00022679"/>
    </source>
</evidence>
<evidence type="ECO:0000313" key="6">
    <source>
        <dbReference type="Proteomes" id="UP000307440"/>
    </source>
</evidence>
<name>A0A5C3L7V0_COPMA</name>
<proteinExistence type="predicted"/>
<dbReference type="InterPro" id="IPR000608">
    <property type="entry name" value="UBC"/>
</dbReference>
<feature type="region of interest" description="Disordered" evidence="3">
    <location>
        <begin position="832"/>
        <end position="857"/>
    </location>
</feature>
<evidence type="ECO:0000256" key="2">
    <source>
        <dbReference type="ARBA" id="ARBA00022786"/>
    </source>
</evidence>
<dbReference type="GO" id="GO:0061631">
    <property type="term" value="F:ubiquitin conjugating enzyme activity"/>
    <property type="evidence" value="ECO:0007669"/>
    <property type="project" value="TreeGrafter"/>
</dbReference>
<dbReference type="InterPro" id="IPR016135">
    <property type="entry name" value="UBQ-conjugating_enzyme/RWD"/>
</dbReference>
<dbReference type="STRING" id="230819.A0A5C3L7V0"/>
<evidence type="ECO:0000256" key="3">
    <source>
        <dbReference type="SAM" id="MobiDB-lite"/>
    </source>
</evidence>
<dbReference type="CDD" id="cd23810">
    <property type="entry name" value="UBCc_BIRC6"/>
    <property type="match status" value="1"/>
</dbReference>
<evidence type="ECO:0000259" key="4">
    <source>
        <dbReference type="PROSITE" id="PS50127"/>
    </source>
</evidence>
<accession>A0A5C3L7V0</accession>
<keyword evidence="1" id="KW-0808">Transferase</keyword>
<dbReference type="EMBL" id="ML210153">
    <property type="protein sequence ID" value="TFK28765.1"/>
    <property type="molecule type" value="Genomic_DNA"/>
</dbReference>
<keyword evidence="6" id="KW-1185">Reference proteome</keyword>
<dbReference type="SUPFAM" id="SSF54495">
    <property type="entry name" value="UBC-like"/>
    <property type="match status" value="1"/>
</dbReference>
<dbReference type="PROSITE" id="PS50127">
    <property type="entry name" value="UBC_2"/>
    <property type="match status" value="1"/>
</dbReference>
<feature type="compositionally biased region" description="Low complexity" evidence="3">
    <location>
        <begin position="298"/>
        <end position="309"/>
    </location>
</feature>
<feature type="compositionally biased region" description="Polar residues" evidence="3">
    <location>
        <begin position="327"/>
        <end position="336"/>
    </location>
</feature>
<feature type="region of interest" description="Disordered" evidence="3">
    <location>
        <begin position="269"/>
        <end position="337"/>
    </location>
</feature>
<dbReference type="SMART" id="SM00212">
    <property type="entry name" value="UBCc"/>
    <property type="match status" value="1"/>
</dbReference>
<feature type="region of interest" description="Disordered" evidence="3">
    <location>
        <begin position="39"/>
        <end position="91"/>
    </location>
</feature>
<reference evidence="5 6" key="1">
    <citation type="journal article" date="2019" name="Nat. Ecol. Evol.">
        <title>Megaphylogeny resolves global patterns of mushroom evolution.</title>
        <authorList>
            <person name="Varga T."/>
            <person name="Krizsan K."/>
            <person name="Foldi C."/>
            <person name="Dima B."/>
            <person name="Sanchez-Garcia M."/>
            <person name="Sanchez-Ramirez S."/>
            <person name="Szollosi G.J."/>
            <person name="Szarkandi J.G."/>
            <person name="Papp V."/>
            <person name="Albert L."/>
            <person name="Andreopoulos W."/>
            <person name="Angelini C."/>
            <person name="Antonin V."/>
            <person name="Barry K.W."/>
            <person name="Bougher N.L."/>
            <person name="Buchanan P."/>
            <person name="Buyck B."/>
            <person name="Bense V."/>
            <person name="Catcheside P."/>
            <person name="Chovatia M."/>
            <person name="Cooper J."/>
            <person name="Damon W."/>
            <person name="Desjardin D."/>
            <person name="Finy P."/>
            <person name="Geml J."/>
            <person name="Haridas S."/>
            <person name="Hughes K."/>
            <person name="Justo A."/>
            <person name="Karasinski D."/>
            <person name="Kautmanova I."/>
            <person name="Kiss B."/>
            <person name="Kocsube S."/>
            <person name="Kotiranta H."/>
            <person name="LaButti K.M."/>
            <person name="Lechner B.E."/>
            <person name="Liimatainen K."/>
            <person name="Lipzen A."/>
            <person name="Lukacs Z."/>
            <person name="Mihaltcheva S."/>
            <person name="Morgado L.N."/>
            <person name="Niskanen T."/>
            <person name="Noordeloos M.E."/>
            <person name="Ohm R.A."/>
            <person name="Ortiz-Santana B."/>
            <person name="Ovrebo C."/>
            <person name="Racz N."/>
            <person name="Riley R."/>
            <person name="Savchenko A."/>
            <person name="Shiryaev A."/>
            <person name="Soop K."/>
            <person name="Spirin V."/>
            <person name="Szebenyi C."/>
            <person name="Tomsovsky M."/>
            <person name="Tulloss R.E."/>
            <person name="Uehling J."/>
            <person name="Grigoriev I.V."/>
            <person name="Vagvolgyi C."/>
            <person name="Papp T."/>
            <person name="Martin F.M."/>
            <person name="Miettinen O."/>
            <person name="Hibbett D.S."/>
            <person name="Nagy L.G."/>
        </authorList>
    </citation>
    <scope>NUCLEOTIDE SEQUENCE [LARGE SCALE GENOMIC DNA]</scope>
    <source>
        <strain evidence="5 6">CBS 121175</strain>
    </source>
</reference>
<gene>
    <name evidence="5" type="ORF">FA15DRAFT_664815</name>
</gene>
<dbReference type="PANTHER" id="PTHR46116">
    <property type="entry name" value="(E3-INDEPENDENT) E2 UBIQUITIN-CONJUGATING ENZYME"/>
    <property type="match status" value="1"/>
</dbReference>
<dbReference type="Gene3D" id="3.10.110.10">
    <property type="entry name" value="Ubiquitin Conjugating Enzyme"/>
    <property type="match status" value="1"/>
</dbReference>
<dbReference type="OrthoDB" id="47801at2759"/>